<dbReference type="EMBL" id="MRZV01000527">
    <property type="protein sequence ID" value="PIK48345.1"/>
    <property type="molecule type" value="Genomic_DNA"/>
</dbReference>
<reference evidence="3 4" key="1">
    <citation type="journal article" date="2017" name="PLoS Biol.">
        <title>The sea cucumber genome provides insights into morphological evolution and visceral regeneration.</title>
        <authorList>
            <person name="Zhang X."/>
            <person name="Sun L."/>
            <person name="Yuan J."/>
            <person name="Sun Y."/>
            <person name="Gao Y."/>
            <person name="Zhang L."/>
            <person name="Li S."/>
            <person name="Dai H."/>
            <person name="Hamel J.F."/>
            <person name="Liu C."/>
            <person name="Yu Y."/>
            <person name="Liu S."/>
            <person name="Lin W."/>
            <person name="Guo K."/>
            <person name="Jin S."/>
            <person name="Xu P."/>
            <person name="Storey K.B."/>
            <person name="Huan P."/>
            <person name="Zhang T."/>
            <person name="Zhou Y."/>
            <person name="Zhang J."/>
            <person name="Lin C."/>
            <person name="Li X."/>
            <person name="Xing L."/>
            <person name="Huo D."/>
            <person name="Sun M."/>
            <person name="Wang L."/>
            <person name="Mercier A."/>
            <person name="Li F."/>
            <person name="Yang H."/>
            <person name="Xiang J."/>
        </authorList>
    </citation>
    <scope>NUCLEOTIDE SEQUENCE [LARGE SCALE GENOMIC DNA]</scope>
    <source>
        <strain evidence="3">Shaxun</strain>
        <tissue evidence="3">Muscle</tissue>
    </source>
</reference>
<name>A0A2G8KK45_STIJA</name>
<dbReference type="InterPro" id="IPR052126">
    <property type="entry name" value="Spindle_Org/Thrombomodulin"/>
</dbReference>
<evidence type="ECO:0000313" key="4">
    <source>
        <dbReference type="Proteomes" id="UP000230750"/>
    </source>
</evidence>
<feature type="compositionally biased region" description="Low complexity" evidence="2">
    <location>
        <begin position="241"/>
        <end position="252"/>
    </location>
</feature>
<feature type="compositionally biased region" description="Polar residues" evidence="2">
    <location>
        <begin position="261"/>
        <end position="292"/>
    </location>
</feature>
<dbReference type="AlphaFoldDB" id="A0A2G8KK45"/>
<gene>
    <name evidence="3" type="ORF">BSL78_14794</name>
</gene>
<dbReference type="PANTHER" id="PTHR24036">
    <property type="entry name" value="SKELETOR-RELATED"/>
    <property type="match status" value="1"/>
</dbReference>
<feature type="compositionally biased region" description="Low complexity" evidence="2">
    <location>
        <begin position="293"/>
        <end position="403"/>
    </location>
</feature>
<accession>A0A2G8KK45</accession>
<sequence length="538" mass="58840">SSTDRSIPLDGDVPVSWGIGFINPTGHVSRHHTNPQNTVTVNFGNPTSDACPELIAPTVIPEPVEPWTIEPIYASPNVPMVAYIGSAGGRRGYQGIAGQVGWGIAWFIDDKLIPEIHVERGKTYTFMVFGGDDVSVLGNYHPFYITNSKNGGYAQQTELERQDEVIYAGPVEGSLCEYKGTTDPEDFATFEKFVLDLTLDCPDDPQPGVLTWTVTEETPDLVYYQCYLHRFFGWKIHVTSPNNSESSTPNTTQAPTDEPAPTSSSETPTMRQDPLSSVTIVSKDITMTTPDKTSSVSVVSNDVTTTTPDKTSSVSVVSNDVTTTKPDKTSSVSVVSNDVTTTKPDKTSSVSVVSNDVTTTKPDKTSSVSVVSNDVTTTKPDKTSSVSVVSNDVTTTKPDKTSSVSVVSNDVTTTKPDKTSSVSVVSNDVTTTKPDKSHLSASFLMTSQRRNQIKRHLSASFLMTSQRQNQIKRHLSASFLMTSQRRNQIKRHLSASFLMTSQRRNQIKRHLSASFLMTSQRRNQIKRHLSASFLMTSQ</sequence>
<comment type="caution">
    <text evidence="3">The sequence shown here is derived from an EMBL/GenBank/DDBJ whole genome shotgun (WGS) entry which is preliminary data.</text>
</comment>
<feature type="region of interest" description="Disordered" evidence="2">
    <location>
        <begin position="241"/>
        <end position="403"/>
    </location>
</feature>
<organism evidence="3 4">
    <name type="scientific">Stichopus japonicus</name>
    <name type="common">Sea cucumber</name>
    <dbReference type="NCBI Taxonomy" id="307972"/>
    <lineage>
        <taxon>Eukaryota</taxon>
        <taxon>Metazoa</taxon>
        <taxon>Echinodermata</taxon>
        <taxon>Eleutherozoa</taxon>
        <taxon>Echinozoa</taxon>
        <taxon>Holothuroidea</taxon>
        <taxon>Aspidochirotacea</taxon>
        <taxon>Aspidochirotida</taxon>
        <taxon>Stichopodidae</taxon>
        <taxon>Apostichopus</taxon>
    </lineage>
</organism>
<evidence type="ECO:0000256" key="2">
    <source>
        <dbReference type="SAM" id="MobiDB-lite"/>
    </source>
</evidence>
<evidence type="ECO:0000256" key="1">
    <source>
        <dbReference type="ARBA" id="ARBA00022737"/>
    </source>
</evidence>
<proteinExistence type="predicted"/>
<dbReference type="Proteomes" id="UP000230750">
    <property type="component" value="Unassembled WGS sequence"/>
</dbReference>
<evidence type="ECO:0000313" key="3">
    <source>
        <dbReference type="EMBL" id="PIK48345.1"/>
    </source>
</evidence>
<dbReference type="OrthoDB" id="2448405at2759"/>
<keyword evidence="1" id="KW-0677">Repeat</keyword>
<dbReference type="PANTHER" id="PTHR24036:SF5">
    <property type="entry name" value="THROMBOMODULIN"/>
    <property type="match status" value="1"/>
</dbReference>
<feature type="non-terminal residue" evidence="3">
    <location>
        <position position="1"/>
    </location>
</feature>
<protein>
    <submittedName>
        <fullName evidence="3">Uncharacterized protein</fullName>
    </submittedName>
</protein>
<keyword evidence="4" id="KW-1185">Reference proteome</keyword>